<name>A0A7C4ML75_9BACT</name>
<evidence type="ECO:0000256" key="4">
    <source>
        <dbReference type="PROSITE-ProRule" id="PRU00339"/>
    </source>
</evidence>
<keyword evidence="6" id="KW-0472">Membrane</keyword>
<dbReference type="PANTHER" id="PTHR44943">
    <property type="entry name" value="CELLULOSE SYNTHASE OPERON PROTEIN C"/>
    <property type="match status" value="1"/>
</dbReference>
<feature type="region of interest" description="Disordered" evidence="5">
    <location>
        <begin position="1"/>
        <end position="21"/>
    </location>
</feature>
<keyword evidence="3" id="KW-0793">Thylakoid</keyword>
<keyword evidence="1" id="KW-0677">Repeat</keyword>
<reference evidence="7" key="1">
    <citation type="journal article" date="2020" name="mSystems">
        <title>Genome- and Community-Level Interaction Insights into Carbon Utilization and Element Cycling Functions of Hydrothermarchaeota in Hydrothermal Sediment.</title>
        <authorList>
            <person name="Zhou Z."/>
            <person name="Liu Y."/>
            <person name="Xu W."/>
            <person name="Pan J."/>
            <person name="Luo Z.H."/>
            <person name="Li M."/>
        </authorList>
    </citation>
    <scope>NUCLEOTIDE SEQUENCE [LARGE SCALE GENOMIC DNA]</scope>
    <source>
        <strain evidence="7">SpSt-477</strain>
    </source>
</reference>
<proteinExistence type="predicted"/>
<evidence type="ECO:0000256" key="3">
    <source>
        <dbReference type="ARBA" id="ARBA00023078"/>
    </source>
</evidence>
<evidence type="ECO:0000313" key="7">
    <source>
        <dbReference type="EMBL" id="HGU31960.1"/>
    </source>
</evidence>
<dbReference type="PROSITE" id="PS50293">
    <property type="entry name" value="TPR_REGION"/>
    <property type="match status" value="1"/>
</dbReference>
<dbReference type="PROSITE" id="PS50005">
    <property type="entry name" value="TPR"/>
    <property type="match status" value="2"/>
</dbReference>
<dbReference type="InterPro" id="IPR011990">
    <property type="entry name" value="TPR-like_helical_dom_sf"/>
</dbReference>
<comment type="caution">
    <text evidence="7">The sequence shown here is derived from an EMBL/GenBank/DDBJ whole genome shotgun (WGS) entry which is preliminary data.</text>
</comment>
<dbReference type="PANTHER" id="PTHR44943:SF9">
    <property type="entry name" value="TPR-REPEAT-CONTAINING PROTEIN"/>
    <property type="match status" value="1"/>
</dbReference>
<sequence length="211" mass="22475">MTSGSSHQKSAPSRTEGGTVSEATVKRQTAVWIAAAMFAAGFLAGVVLTVYKTSSQHPMPATSKMPIAPQTQSNIAALEAEANRNPQDAAGWIQLGNACFDADMPEKAIAAYEKALKIDENNPNVWTDLGVMYRRTGQFDMAIAAFDKAATIDPKHEPSLFNKGVVLMHDKNDIPGAIAVWEKLLAVNPLATAPGGKSVDELIQLLKKAKG</sequence>
<organism evidence="7">
    <name type="scientific">Desulfatirhabdium butyrativorans</name>
    <dbReference type="NCBI Taxonomy" id="340467"/>
    <lineage>
        <taxon>Bacteria</taxon>
        <taxon>Pseudomonadati</taxon>
        <taxon>Thermodesulfobacteriota</taxon>
        <taxon>Desulfobacteria</taxon>
        <taxon>Desulfobacterales</taxon>
        <taxon>Desulfatirhabdiaceae</taxon>
        <taxon>Desulfatirhabdium</taxon>
    </lineage>
</organism>
<feature type="repeat" description="TPR" evidence="4">
    <location>
        <begin position="123"/>
        <end position="156"/>
    </location>
</feature>
<evidence type="ECO:0000256" key="1">
    <source>
        <dbReference type="ARBA" id="ARBA00022737"/>
    </source>
</evidence>
<dbReference type="AlphaFoldDB" id="A0A7C4ML75"/>
<dbReference type="Pfam" id="PF00515">
    <property type="entry name" value="TPR_1"/>
    <property type="match status" value="2"/>
</dbReference>
<keyword evidence="2 4" id="KW-0802">TPR repeat</keyword>
<evidence type="ECO:0000256" key="2">
    <source>
        <dbReference type="ARBA" id="ARBA00022803"/>
    </source>
</evidence>
<dbReference type="Gene3D" id="1.25.40.10">
    <property type="entry name" value="Tetratricopeptide repeat domain"/>
    <property type="match status" value="1"/>
</dbReference>
<accession>A0A7C4ML75</accession>
<keyword evidence="6" id="KW-1133">Transmembrane helix</keyword>
<keyword evidence="6" id="KW-0812">Transmembrane</keyword>
<feature type="transmembrane region" description="Helical" evidence="6">
    <location>
        <begin position="30"/>
        <end position="51"/>
    </location>
</feature>
<dbReference type="InterPro" id="IPR051685">
    <property type="entry name" value="Ycf3/AcsC/BcsC/TPR_MFPF"/>
</dbReference>
<feature type="repeat" description="TPR" evidence="4">
    <location>
        <begin position="89"/>
        <end position="122"/>
    </location>
</feature>
<evidence type="ECO:0000256" key="6">
    <source>
        <dbReference type="SAM" id="Phobius"/>
    </source>
</evidence>
<protein>
    <submittedName>
        <fullName evidence="7">Tetratricopeptide repeat protein</fullName>
    </submittedName>
</protein>
<gene>
    <name evidence="7" type="ORF">ENS29_03780</name>
</gene>
<dbReference type="InterPro" id="IPR019734">
    <property type="entry name" value="TPR_rpt"/>
</dbReference>
<evidence type="ECO:0000256" key="5">
    <source>
        <dbReference type="SAM" id="MobiDB-lite"/>
    </source>
</evidence>
<dbReference type="EMBL" id="DSUH01000080">
    <property type="protein sequence ID" value="HGU31960.1"/>
    <property type="molecule type" value="Genomic_DNA"/>
</dbReference>
<dbReference type="SMART" id="SM00028">
    <property type="entry name" value="TPR"/>
    <property type="match status" value="2"/>
</dbReference>
<dbReference type="SUPFAM" id="SSF48452">
    <property type="entry name" value="TPR-like"/>
    <property type="match status" value="1"/>
</dbReference>